<keyword evidence="5" id="KW-1185">Reference proteome</keyword>
<evidence type="ECO:0000313" key="5">
    <source>
        <dbReference type="Proteomes" id="UP000600547"/>
    </source>
</evidence>
<dbReference type="Pfam" id="PF00583">
    <property type="entry name" value="Acetyltransf_1"/>
    <property type="match status" value="1"/>
</dbReference>
<evidence type="ECO:0000256" key="2">
    <source>
        <dbReference type="ARBA" id="ARBA00023315"/>
    </source>
</evidence>
<dbReference type="PANTHER" id="PTHR43877:SF1">
    <property type="entry name" value="ACETYLTRANSFERASE"/>
    <property type="match status" value="1"/>
</dbReference>
<dbReference type="SUPFAM" id="SSF55729">
    <property type="entry name" value="Acyl-CoA N-acyltransferases (Nat)"/>
    <property type="match status" value="1"/>
</dbReference>
<organism evidence="4 5">
    <name type="scientific">Deinococcus arenae</name>
    <dbReference type="NCBI Taxonomy" id="1452751"/>
    <lineage>
        <taxon>Bacteria</taxon>
        <taxon>Thermotogati</taxon>
        <taxon>Deinococcota</taxon>
        <taxon>Deinococci</taxon>
        <taxon>Deinococcales</taxon>
        <taxon>Deinococcaceae</taxon>
        <taxon>Deinococcus</taxon>
    </lineage>
</organism>
<proteinExistence type="predicted"/>
<evidence type="ECO:0000256" key="1">
    <source>
        <dbReference type="ARBA" id="ARBA00022679"/>
    </source>
</evidence>
<dbReference type="GO" id="GO:0016747">
    <property type="term" value="F:acyltransferase activity, transferring groups other than amino-acyl groups"/>
    <property type="evidence" value="ECO:0007669"/>
    <property type="project" value="InterPro"/>
</dbReference>
<sequence>MAATRTPLIRAATPADAAGIAAVHVQSWRDTYAGLLPDEFLARMTSPETQAQREGFWTGNIEAGQDVVLVAEDAGEIVAFASAGAARDHPGFDAELFTLYSLKAAQGAGTGRELLRRAAQALHARGAGSLALWVLDTNPTRHWYARQGAVDCGEKTDGDLRERRMGWSDLTPLVGAPT</sequence>
<gene>
    <name evidence="4" type="ORF">GCM10008956_40330</name>
</gene>
<dbReference type="Gene3D" id="3.40.630.30">
    <property type="match status" value="1"/>
</dbReference>
<keyword evidence="1 4" id="KW-0808">Transferase</keyword>
<dbReference type="CDD" id="cd04301">
    <property type="entry name" value="NAT_SF"/>
    <property type="match status" value="1"/>
</dbReference>
<reference evidence="5" key="1">
    <citation type="journal article" date="2019" name="Int. J. Syst. Evol. Microbiol.">
        <title>The Global Catalogue of Microorganisms (GCM) 10K type strain sequencing project: providing services to taxonomists for standard genome sequencing and annotation.</title>
        <authorList>
            <consortium name="The Broad Institute Genomics Platform"/>
            <consortium name="The Broad Institute Genome Sequencing Center for Infectious Disease"/>
            <person name="Wu L."/>
            <person name="Ma J."/>
        </authorList>
    </citation>
    <scope>NUCLEOTIDE SEQUENCE [LARGE SCALE GENOMIC DNA]</scope>
    <source>
        <strain evidence="5">JCM 31047</strain>
    </source>
</reference>
<evidence type="ECO:0000259" key="3">
    <source>
        <dbReference type="PROSITE" id="PS51186"/>
    </source>
</evidence>
<dbReference type="RefSeq" id="WP_110827792.1">
    <property type="nucleotide sequence ID" value="NZ_BMQG01000040.1"/>
</dbReference>
<dbReference type="InterPro" id="IPR050832">
    <property type="entry name" value="Bact_Acetyltransf"/>
</dbReference>
<evidence type="ECO:0000313" key="4">
    <source>
        <dbReference type="EMBL" id="GGM60610.1"/>
    </source>
</evidence>
<comment type="caution">
    <text evidence="4">The sequence shown here is derived from an EMBL/GenBank/DDBJ whole genome shotgun (WGS) entry which is preliminary data.</text>
</comment>
<dbReference type="InterPro" id="IPR000182">
    <property type="entry name" value="GNAT_dom"/>
</dbReference>
<dbReference type="PROSITE" id="PS51186">
    <property type="entry name" value="GNAT"/>
    <property type="match status" value="1"/>
</dbReference>
<dbReference type="AlphaFoldDB" id="A0A8H9GUT7"/>
<feature type="domain" description="N-acetyltransferase" evidence="3">
    <location>
        <begin position="7"/>
        <end position="177"/>
    </location>
</feature>
<dbReference type="InterPro" id="IPR016181">
    <property type="entry name" value="Acyl_CoA_acyltransferase"/>
</dbReference>
<dbReference type="EMBL" id="BMQG01000040">
    <property type="protein sequence ID" value="GGM60610.1"/>
    <property type="molecule type" value="Genomic_DNA"/>
</dbReference>
<dbReference type="PANTHER" id="PTHR43877">
    <property type="entry name" value="AMINOALKYLPHOSPHONATE N-ACETYLTRANSFERASE-RELATED-RELATED"/>
    <property type="match status" value="1"/>
</dbReference>
<accession>A0A8H9GUT7</accession>
<dbReference type="Proteomes" id="UP000600547">
    <property type="component" value="Unassembled WGS sequence"/>
</dbReference>
<keyword evidence="2" id="KW-0012">Acyltransferase</keyword>
<protein>
    <submittedName>
        <fullName evidence="4">N-acetyltransferase</fullName>
    </submittedName>
</protein>
<name>A0A8H9GUT7_9DEIO</name>